<protein>
    <submittedName>
        <fullName evidence="2">Uncharacterized protein</fullName>
    </submittedName>
</protein>
<keyword evidence="1" id="KW-0732">Signal</keyword>
<evidence type="ECO:0000313" key="3">
    <source>
        <dbReference type="Proteomes" id="UP000430272"/>
    </source>
</evidence>
<keyword evidence="3" id="KW-1185">Reference proteome</keyword>
<proteinExistence type="predicted"/>
<dbReference type="Proteomes" id="UP000430272">
    <property type="component" value="Unassembled WGS sequence"/>
</dbReference>
<gene>
    <name evidence="2" type="ORF">GRI47_13330</name>
</gene>
<accession>A0A844YCM2</accession>
<sequence>MPRLSSLATAAAAITLVASPASAERKSGEEKLAEMIDGRVAGEPQSCINTFNSRPLTVIDDTAIVYRSGDTVYVNRTRAPQTLDNDDVLVIRKFGSGSRLCRLDQVSTRDRFNGFYTGNIFLTDFVPYRRVGTD</sequence>
<comment type="caution">
    <text evidence="2">The sequence shown here is derived from an EMBL/GenBank/DDBJ whole genome shotgun (WGS) entry which is preliminary data.</text>
</comment>
<dbReference type="EMBL" id="WTYD01000002">
    <property type="protein sequence ID" value="MXO54983.1"/>
    <property type="molecule type" value="Genomic_DNA"/>
</dbReference>
<dbReference type="AlphaFoldDB" id="A0A844YCM2"/>
<feature type="chain" id="PRO_5032754122" evidence="1">
    <location>
        <begin position="24"/>
        <end position="134"/>
    </location>
</feature>
<reference evidence="2 3" key="1">
    <citation type="submission" date="2019-12" db="EMBL/GenBank/DDBJ databases">
        <title>Genomic-based taxomic classification of the family Erythrobacteraceae.</title>
        <authorList>
            <person name="Xu L."/>
        </authorList>
    </citation>
    <scope>NUCLEOTIDE SEQUENCE [LARGE SCALE GENOMIC DNA]</scope>
    <source>
        <strain evidence="2 3">JCM 17468</strain>
    </source>
</reference>
<evidence type="ECO:0000256" key="1">
    <source>
        <dbReference type="SAM" id="SignalP"/>
    </source>
</evidence>
<evidence type="ECO:0000313" key="2">
    <source>
        <dbReference type="EMBL" id="MXO54983.1"/>
    </source>
</evidence>
<dbReference type="OrthoDB" id="5956991at2"/>
<feature type="signal peptide" evidence="1">
    <location>
        <begin position="1"/>
        <end position="23"/>
    </location>
</feature>
<dbReference type="RefSeq" id="WP_160661826.1">
    <property type="nucleotide sequence ID" value="NZ_BAABDV010000001.1"/>
</dbReference>
<name>A0A844YCM2_9SPHN</name>
<organism evidence="2 3">
    <name type="scientific">Qipengyuania pelagi</name>
    <dbReference type="NCBI Taxonomy" id="994320"/>
    <lineage>
        <taxon>Bacteria</taxon>
        <taxon>Pseudomonadati</taxon>
        <taxon>Pseudomonadota</taxon>
        <taxon>Alphaproteobacteria</taxon>
        <taxon>Sphingomonadales</taxon>
        <taxon>Erythrobacteraceae</taxon>
        <taxon>Qipengyuania</taxon>
    </lineage>
</organism>